<dbReference type="RefSeq" id="WP_338610305.1">
    <property type="nucleotide sequence ID" value="NZ_CP146275.1"/>
</dbReference>
<organism evidence="3 4">
    <name type="scientific">Pelagibacterium nitratireducens</name>
    <dbReference type="NCBI Taxonomy" id="1046114"/>
    <lineage>
        <taxon>Bacteria</taxon>
        <taxon>Pseudomonadati</taxon>
        <taxon>Pseudomonadota</taxon>
        <taxon>Alphaproteobacteria</taxon>
        <taxon>Hyphomicrobiales</taxon>
        <taxon>Devosiaceae</taxon>
        <taxon>Pelagibacterium</taxon>
    </lineage>
</organism>
<feature type="domain" description="DUF1468" evidence="2">
    <location>
        <begin position="8"/>
        <end position="146"/>
    </location>
</feature>
<keyword evidence="1" id="KW-1133">Transmembrane helix</keyword>
<dbReference type="Pfam" id="PF07331">
    <property type="entry name" value="TctB"/>
    <property type="match status" value="1"/>
</dbReference>
<feature type="transmembrane region" description="Helical" evidence="1">
    <location>
        <begin position="7"/>
        <end position="27"/>
    </location>
</feature>
<keyword evidence="1" id="KW-0472">Membrane</keyword>
<sequence>MKVGSDALAGIIFIVFGIGTVALGWGYGLGTMNQPGSGAMPVMAGAALALLGMAQMLKVRMEAGDPASYKPAFSVSEIRPLLVILAAVFAFATLILPTGLIPALIALIAIAWFAQKGGARWELFGAMILVVVVITAIFKFGLGLPLRLFAWGF</sequence>
<gene>
    <name evidence="3" type="ORF">V6617_08065</name>
</gene>
<accession>A0ABZ2I3H4</accession>
<name>A0ABZ2I3H4_9HYPH</name>
<dbReference type="EMBL" id="CP146275">
    <property type="protein sequence ID" value="WWT34407.1"/>
    <property type="molecule type" value="Genomic_DNA"/>
</dbReference>
<dbReference type="Proteomes" id="UP001369958">
    <property type="component" value="Chromosome"/>
</dbReference>
<feature type="transmembrane region" description="Helical" evidence="1">
    <location>
        <begin position="81"/>
        <end position="114"/>
    </location>
</feature>
<protein>
    <submittedName>
        <fullName evidence="3">Tripartite tricarboxylate transporter TctB family protein</fullName>
    </submittedName>
</protein>
<proteinExistence type="predicted"/>
<keyword evidence="4" id="KW-1185">Reference proteome</keyword>
<keyword evidence="1" id="KW-0812">Transmembrane</keyword>
<evidence type="ECO:0000313" key="3">
    <source>
        <dbReference type="EMBL" id="WWT34407.1"/>
    </source>
</evidence>
<evidence type="ECO:0000256" key="1">
    <source>
        <dbReference type="SAM" id="Phobius"/>
    </source>
</evidence>
<evidence type="ECO:0000313" key="4">
    <source>
        <dbReference type="Proteomes" id="UP001369958"/>
    </source>
</evidence>
<dbReference type="InterPro" id="IPR009936">
    <property type="entry name" value="DUF1468"/>
</dbReference>
<feature type="transmembrane region" description="Helical" evidence="1">
    <location>
        <begin position="126"/>
        <end position="150"/>
    </location>
</feature>
<reference evidence="3 4" key="1">
    <citation type="submission" date="2024-02" db="EMBL/GenBank/DDBJ databases">
        <title>Complete genome sequence of Pelagibacterium nitratireducens ZH15.</title>
        <authorList>
            <person name="Zhao L.H."/>
        </authorList>
    </citation>
    <scope>NUCLEOTIDE SEQUENCE [LARGE SCALE GENOMIC DNA]</scope>
    <source>
        <strain evidence="3 4">ZH15</strain>
    </source>
</reference>
<feature type="transmembrane region" description="Helical" evidence="1">
    <location>
        <begin position="39"/>
        <end position="60"/>
    </location>
</feature>
<evidence type="ECO:0000259" key="2">
    <source>
        <dbReference type="Pfam" id="PF07331"/>
    </source>
</evidence>